<dbReference type="EMBL" id="ML996573">
    <property type="protein sequence ID" value="KAF2757563.1"/>
    <property type="molecule type" value="Genomic_DNA"/>
</dbReference>
<dbReference type="GO" id="GO:0051286">
    <property type="term" value="C:cell tip"/>
    <property type="evidence" value="ECO:0007669"/>
    <property type="project" value="TreeGrafter"/>
</dbReference>
<feature type="compositionally biased region" description="Polar residues" evidence="2">
    <location>
        <begin position="68"/>
        <end position="83"/>
    </location>
</feature>
<dbReference type="GO" id="GO:0070319">
    <property type="term" value="C:Golgi to plasma membrane transport vesicle"/>
    <property type="evidence" value="ECO:0007669"/>
    <property type="project" value="TreeGrafter"/>
</dbReference>
<organism evidence="4 5">
    <name type="scientific">Pseudovirgaria hyperparasitica</name>
    <dbReference type="NCBI Taxonomy" id="470096"/>
    <lineage>
        <taxon>Eukaryota</taxon>
        <taxon>Fungi</taxon>
        <taxon>Dikarya</taxon>
        <taxon>Ascomycota</taxon>
        <taxon>Pezizomycotina</taxon>
        <taxon>Dothideomycetes</taxon>
        <taxon>Dothideomycetes incertae sedis</taxon>
        <taxon>Acrospermales</taxon>
        <taxon>Acrospermaceae</taxon>
        <taxon>Pseudovirgaria</taxon>
    </lineage>
</organism>
<dbReference type="OrthoDB" id="1748564at2759"/>
<dbReference type="Pfam" id="PF06428">
    <property type="entry name" value="Sec2p"/>
    <property type="match status" value="1"/>
</dbReference>
<feature type="region of interest" description="Disordered" evidence="2">
    <location>
        <begin position="58"/>
        <end position="90"/>
    </location>
</feature>
<dbReference type="GO" id="GO:0005085">
    <property type="term" value="F:guanyl-nucleotide exchange factor activity"/>
    <property type="evidence" value="ECO:0007669"/>
    <property type="project" value="InterPro"/>
</dbReference>
<feature type="compositionally biased region" description="Polar residues" evidence="2">
    <location>
        <begin position="250"/>
        <end position="263"/>
    </location>
</feature>
<feature type="region of interest" description="Disordered" evidence="2">
    <location>
        <begin position="240"/>
        <end position="293"/>
    </location>
</feature>
<dbReference type="RefSeq" id="XP_033600014.1">
    <property type="nucleotide sequence ID" value="XM_033741357.1"/>
</dbReference>
<dbReference type="Pfam" id="PF25555">
    <property type="entry name" value="RAB3A-like_C"/>
    <property type="match status" value="1"/>
</dbReference>
<sequence>MTTPSQTSSIARRSLTPTPKTPSRTKHLSHSVSTPHLHKDMAAVATAPRLQDIFHSDSDMLNTIPDPRSSTPATPISRQGSTDSGRHPDLSSEVATLSTKLVNAINHQTDLDDSLQVTRHELDTAKETIAKLQAQVKEHTDAVNHGLWIKRERFDAAQKEMEEERKNRKIMEKEKKRMESELENLTTALFEEANAMVAAARKETEASEKRNDQLKNQLQDSEILLRSHQDQLHDLKSVMEKMSERDESESNAQSFTAPSTPGVNAQDKVTRMLDPSNGSPVTPTHEETAPDHPLHWSHLINPVLRTDLHTYTEFQELLRQGRIFSNPPSRVGSGNYSTLNLSVLGSLTQHSNGSLTSLATLKSPQSTPSSVPGGSPRIPGNLPPLKETPFFKRAITEDIEPTLRLDQAPGVSWMGRRTVLTSIIAGSLVVEPHPPVKKHRGPVYACSMCGEARAAEQYSRKYRFKTSEAEDAQRYPLCDWCMGRLRATCDYVGFLRMVQAGHWRADSEEEQKTAWEEAVRFRERMFWSRIGGGVIPAISYRDCLRSPAHARADVRHSEDSNLTSSTTNIVEMDETKDDPFAGDSKAKRVSIGRTSVAEINGISSPESDSNSEPGSVDSHDAQELASNQLQSEDAIASAKLDSTTSAEPETRIPGSFD</sequence>
<accession>A0A6A6W4M6</accession>
<keyword evidence="1" id="KW-0175">Coiled coil</keyword>
<feature type="compositionally biased region" description="Polar residues" evidence="2">
    <location>
        <begin position="601"/>
        <end position="613"/>
    </location>
</feature>
<dbReference type="AlphaFoldDB" id="A0A6A6W4M6"/>
<dbReference type="GO" id="GO:0006887">
    <property type="term" value="P:exocytosis"/>
    <property type="evidence" value="ECO:0007669"/>
    <property type="project" value="TreeGrafter"/>
</dbReference>
<feature type="region of interest" description="Disordered" evidence="2">
    <location>
        <begin position="1"/>
        <end position="36"/>
    </location>
</feature>
<evidence type="ECO:0000313" key="5">
    <source>
        <dbReference type="Proteomes" id="UP000799437"/>
    </source>
</evidence>
<dbReference type="InterPro" id="IPR040351">
    <property type="entry name" value="RAB3IL/RAB3IP/Sec2"/>
</dbReference>
<dbReference type="CDD" id="cd21044">
    <property type="entry name" value="Rab11BD_RAB3IP_like"/>
    <property type="match status" value="1"/>
</dbReference>
<keyword evidence="5" id="KW-1185">Reference proteome</keyword>
<dbReference type="GeneID" id="54482411"/>
<gene>
    <name evidence="4" type="ORF">EJ05DRAFT_394384</name>
</gene>
<dbReference type="Gene3D" id="6.10.140.910">
    <property type="match status" value="1"/>
</dbReference>
<evidence type="ECO:0000256" key="2">
    <source>
        <dbReference type="SAM" id="MobiDB-lite"/>
    </source>
</evidence>
<feature type="compositionally biased region" description="Polar residues" evidence="2">
    <location>
        <begin position="560"/>
        <end position="569"/>
    </location>
</feature>
<name>A0A6A6W4M6_9PEZI</name>
<dbReference type="SUPFAM" id="SSF144284">
    <property type="entry name" value="Sec2 N-terminal region"/>
    <property type="match status" value="1"/>
</dbReference>
<feature type="compositionally biased region" description="Basic and acidic residues" evidence="2">
    <location>
        <begin position="284"/>
        <end position="293"/>
    </location>
</feature>
<feature type="compositionally biased region" description="Polar residues" evidence="2">
    <location>
        <begin position="1"/>
        <end position="22"/>
    </location>
</feature>
<dbReference type="PANTHER" id="PTHR14430:SF0">
    <property type="entry name" value="SEC2P DOMAIN-CONTAINING PROTEIN"/>
    <property type="match status" value="1"/>
</dbReference>
<feature type="domain" description="GDP/GTP exchange factor Sec2 N-terminal" evidence="3">
    <location>
        <begin position="108"/>
        <end position="243"/>
    </location>
</feature>
<feature type="region of interest" description="Disordered" evidence="2">
    <location>
        <begin position="551"/>
        <end position="657"/>
    </location>
</feature>
<dbReference type="Proteomes" id="UP000799437">
    <property type="component" value="Unassembled WGS sequence"/>
</dbReference>
<evidence type="ECO:0000256" key="1">
    <source>
        <dbReference type="ARBA" id="ARBA00023054"/>
    </source>
</evidence>
<proteinExistence type="predicted"/>
<dbReference type="PANTHER" id="PTHR14430">
    <property type="entry name" value="RABIN3-RELATED"/>
    <property type="match status" value="1"/>
</dbReference>
<protein>
    <recommendedName>
        <fullName evidence="3">GDP/GTP exchange factor Sec2 N-terminal domain-containing protein</fullName>
    </recommendedName>
</protein>
<dbReference type="InterPro" id="IPR009449">
    <property type="entry name" value="Sec2_N"/>
</dbReference>
<reference evidence="4" key="1">
    <citation type="journal article" date="2020" name="Stud. Mycol.">
        <title>101 Dothideomycetes genomes: a test case for predicting lifestyles and emergence of pathogens.</title>
        <authorList>
            <person name="Haridas S."/>
            <person name="Albert R."/>
            <person name="Binder M."/>
            <person name="Bloem J."/>
            <person name="Labutti K."/>
            <person name="Salamov A."/>
            <person name="Andreopoulos B."/>
            <person name="Baker S."/>
            <person name="Barry K."/>
            <person name="Bills G."/>
            <person name="Bluhm B."/>
            <person name="Cannon C."/>
            <person name="Castanera R."/>
            <person name="Culley D."/>
            <person name="Daum C."/>
            <person name="Ezra D."/>
            <person name="Gonzalez J."/>
            <person name="Henrissat B."/>
            <person name="Kuo A."/>
            <person name="Liang C."/>
            <person name="Lipzen A."/>
            <person name="Lutzoni F."/>
            <person name="Magnuson J."/>
            <person name="Mondo S."/>
            <person name="Nolan M."/>
            <person name="Ohm R."/>
            <person name="Pangilinan J."/>
            <person name="Park H.-J."/>
            <person name="Ramirez L."/>
            <person name="Alfaro M."/>
            <person name="Sun H."/>
            <person name="Tritt A."/>
            <person name="Yoshinaga Y."/>
            <person name="Zwiers L.-H."/>
            <person name="Turgeon B."/>
            <person name="Goodwin S."/>
            <person name="Spatafora J."/>
            <person name="Crous P."/>
            <person name="Grigoriev I."/>
        </authorList>
    </citation>
    <scope>NUCLEOTIDE SEQUENCE</scope>
    <source>
        <strain evidence="4">CBS 121739</strain>
    </source>
</reference>
<evidence type="ECO:0000313" key="4">
    <source>
        <dbReference type="EMBL" id="KAF2757563.1"/>
    </source>
</evidence>
<feature type="region of interest" description="Disordered" evidence="2">
    <location>
        <begin position="361"/>
        <end position="383"/>
    </location>
</feature>
<feature type="compositionally biased region" description="Polar residues" evidence="2">
    <location>
        <begin position="361"/>
        <end position="372"/>
    </location>
</feature>
<evidence type="ECO:0000259" key="3">
    <source>
        <dbReference type="Pfam" id="PF06428"/>
    </source>
</evidence>